<protein>
    <recommendedName>
        <fullName evidence="5">Secreted protein</fullName>
    </recommendedName>
</protein>
<gene>
    <name evidence="3" type="ORF">A2754_03260</name>
</gene>
<evidence type="ECO:0000256" key="1">
    <source>
        <dbReference type="SAM" id="MobiDB-lite"/>
    </source>
</evidence>
<feature type="region of interest" description="Disordered" evidence="1">
    <location>
        <begin position="23"/>
        <end position="81"/>
    </location>
</feature>
<accession>A0A1F6MG53</accession>
<keyword evidence="2" id="KW-0732">Signal</keyword>
<reference evidence="3 4" key="1">
    <citation type="journal article" date="2016" name="Nat. Commun.">
        <title>Thousands of microbial genomes shed light on interconnected biogeochemical processes in an aquifer system.</title>
        <authorList>
            <person name="Anantharaman K."/>
            <person name="Brown C.T."/>
            <person name="Hug L.A."/>
            <person name="Sharon I."/>
            <person name="Castelle C.J."/>
            <person name="Probst A.J."/>
            <person name="Thomas B.C."/>
            <person name="Singh A."/>
            <person name="Wilkins M.J."/>
            <person name="Karaoz U."/>
            <person name="Brodie E.L."/>
            <person name="Williams K.H."/>
            <person name="Hubbard S.S."/>
            <person name="Banfield J.F."/>
        </authorList>
    </citation>
    <scope>NUCLEOTIDE SEQUENCE [LARGE SCALE GENOMIC DNA]</scope>
</reference>
<evidence type="ECO:0000256" key="2">
    <source>
        <dbReference type="SAM" id="SignalP"/>
    </source>
</evidence>
<dbReference type="AlphaFoldDB" id="A0A1F6MG53"/>
<dbReference type="Proteomes" id="UP000177953">
    <property type="component" value="Unassembled WGS sequence"/>
</dbReference>
<name>A0A1F6MG53_9BACT</name>
<evidence type="ECO:0008006" key="5">
    <source>
        <dbReference type="Google" id="ProtNLM"/>
    </source>
</evidence>
<dbReference type="EMBL" id="MFPU01000004">
    <property type="protein sequence ID" value="OGH70626.1"/>
    <property type="molecule type" value="Genomic_DNA"/>
</dbReference>
<comment type="caution">
    <text evidence="3">The sequence shown here is derived from an EMBL/GenBank/DDBJ whole genome shotgun (WGS) entry which is preliminary data.</text>
</comment>
<proteinExistence type="predicted"/>
<feature type="compositionally biased region" description="Basic and acidic residues" evidence="1">
    <location>
        <begin position="57"/>
        <end position="66"/>
    </location>
</feature>
<sequence length="90" mass="10226">MRQISSVFFVLFLTFHSLCFAGDRKDQSNDAAPIKTSLSRQSRRQLEVPTGNLRAEPPPKPKKSDDSELQQQCTFAQPDGNNIEHECVEY</sequence>
<feature type="signal peptide" evidence="2">
    <location>
        <begin position="1"/>
        <end position="21"/>
    </location>
</feature>
<evidence type="ECO:0000313" key="3">
    <source>
        <dbReference type="EMBL" id="OGH70626.1"/>
    </source>
</evidence>
<organism evidence="3 4">
    <name type="scientific">Candidatus Magasanikbacteria bacterium RIFCSPHIGHO2_01_FULL_47_8</name>
    <dbReference type="NCBI Taxonomy" id="1798673"/>
    <lineage>
        <taxon>Bacteria</taxon>
        <taxon>Candidatus Magasanikiibacteriota</taxon>
    </lineage>
</organism>
<feature type="chain" id="PRO_5009525644" description="Secreted protein" evidence="2">
    <location>
        <begin position="22"/>
        <end position="90"/>
    </location>
</feature>
<evidence type="ECO:0000313" key="4">
    <source>
        <dbReference type="Proteomes" id="UP000177953"/>
    </source>
</evidence>